<evidence type="ECO:0000256" key="13">
    <source>
        <dbReference type="SAM" id="Phobius"/>
    </source>
</evidence>
<dbReference type="InterPro" id="IPR014314">
    <property type="entry name" value="Succ_DH_cytb556"/>
</dbReference>
<keyword evidence="5 12" id="KW-0349">Heme</keyword>
<evidence type="ECO:0000256" key="9">
    <source>
        <dbReference type="ARBA" id="ARBA00023004"/>
    </source>
</evidence>
<feature type="transmembrane region" description="Helical" evidence="13">
    <location>
        <begin position="62"/>
        <end position="83"/>
    </location>
</feature>
<keyword evidence="9 12" id="KW-0408">Iron</keyword>
<dbReference type="SUPFAM" id="SSF81343">
    <property type="entry name" value="Fumarate reductase respiratory complex transmembrane subunits"/>
    <property type="match status" value="1"/>
</dbReference>
<dbReference type="InterPro" id="IPR034804">
    <property type="entry name" value="SQR/QFR_C/D"/>
</dbReference>
<dbReference type="PANTHER" id="PTHR10978:SF5">
    <property type="entry name" value="SUCCINATE DEHYDROGENASE CYTOCHROME B560 SUBUNIT, MITOCHONDRIAL"/>
    <property type="match status" value="1"/>
</dbReference>
<comment type="function">
    <text evidence="1">Membrane-anchoring subunit of succinate dehydrogenase (SDH).</text>
</comment>
<dbReference type="STRING" id="286727.SAMN02982917_5749"/>
<dbReference type="NCBIfam" id="TIGR02970">
    <property type="entry name" value="succ_dehyd_cytB"/>
    <property type="match status" value="1"/>
</dbReference>
<keyword evidence="8 13" id="KW-1133">Transmembrane helix</keyword>
<dbReference type="GO" id="GO:0046872">
    <property type="term" value="F:metal ion binding"/>
    <property type="evidence" value="ECO:0007669"/>
    <property type="project" value="UniProtKB-KW"/>
</dbReference>
<proteinExistence type="inferred from homology"/>
<dbReference type="InterPro" id="IPR018495">
    <property type="entry name" value="Succ_DH_cyt_bsu_CS"/>
</dbReference>
<evidence type="ECO:0000256" key="12">
    <source>
        <dbReference type="PIRSR" id="PIRSR000178-1"/>
    </source>
</evidence>
<dbReference type="Gene3D" id="1.20.1300.10">
    <property type="entry name" value="Fumarate reductase/succinate dehydrogenase, transmembrane subunit"/>
    <property type="match status" value="1"/>
</dbReference>
<evidence type="ECO:0000313" key="14">
    <source>
        <dbReference type="EMBL" id="SMF84367.1"/>
    </source>
</evidence>
<dbReference type="GO" id="GO:0016020">
    <property type="term" value="C:membrane"/>
    <property type="evidence" value="ECO:0007669"/>
    <property type="project" value="UniProtKB-SubCell"/>
</dbReference>
<dbReference type="RefSeq" id="WP_085090451.1">
    <property type="nucleotide sequence ID" value="NZ_FXAK01000007.1"/>
</dbReference>
<sequence length="129" mass="13863">MANGSGRPLSPHLQVYKLPLTAVMSITHRITGVGLAVGTLLLVWWLVAAAAGPEAFARAQGFIGSFFGLLLMFGWSAALYYHLCNGIRHLVWDAGKAFELTDADRNNKVVLGATAVLTVLTWIVGLAVW</sequence>
<evidence type="ECO:0000256" key="8">
    <source>
        <dbReference type="ARBA" id="ARBA00022989"/>
    </source>
</evidence>
<evidence type="ECO:0000256" key="1">
    <source>
        <dbReference type="ARBA" id="ARBA00004050"/>
    </source>
</evidence>
<gene>
    <name evidence="14" type="ORF">SAMN02982917_5749</name>
</gene>
<dbReference type="InterPro" id="IPR000701">
    <property type="entry name" value="SuccDH_FuR_B_TM-su"/>
</dbReference>
<dbReference type="Pfam" id="PF01127">
    <property type="entry name" value="Sdh_cyt"/>
    <property type="match status" value="1"/>
</dbReference>
<keyword evidence="6 13" id="KW-0812">Transmembrane</keyword>
<name>A0A1X7HD53_9PROT</name>
<organism evidence="14 15">
    <name type="scientific">Azospirillum oryzae</name>
    <dbReference type="NCBI Taxonomy" id="286727"/>
    <lineage>
        <taxon>Bacteria</taxon>
        <taxon>Pseudomonadati</taxon>
        <taxon>Pseudomonadota</taxon>
        <taxon>Alphaproteobacteria</taxon>
        <taxon>Rhodospirillales</taxon>
        <taxon>Azospirillaceae</taxon>
        <taxon>Azospirillum</taxon>
    </lineage>
</organism>
<evidence type="ECO:0000256" key="5">
    <source>
        <dbReference type="ARBA" id="ARBA00022617"/>
    </source>
</evidence>
<keyword evidence="7 12" id="KW-0479">Metal-binding</keyword>
<feature type="binding site" description="axial binding residue" evidence="12">
    <location>
        <position position="82"/>
    </location>
    <ligand>
        <name>heme</name>
        <dbReference type="ChEBI" id="CHEBI:30413"/>
        <note>ligand shared with second transmembrane subunit</note>
    </ligand>
    <ligandPart>
        <name>Fe</name>
        <dbReference type="ChEBI" id="CHEBI:18248"/>
    </ligandPart>
</feature>
<dbReference type="PANTHER" id="PTHR10978">
    <property type="entry name" value="SUCCINATE DEHYDROGENASE CYTOCHROME B560 SUBUNIT"/>
    <property type="match status" value="1"/>
</dbReference>
<reference evidence="14 15" key="1">
    <citation type="submission" date="2017-04" db="EMBL/GenBank/DDBJ databases">
        <authorList>
            <person name="Afonso C.L."/>
            <person name="Miller P.J."/>
            <person name="Scott M.A."/>
            <person name="Spackman E."/>
            <person name="Goraichik I."/>
            <person name="Dimitrov K.M."/>
            <person name="Suarez D.L."/>
            <person name="Swayne D.E."/>
        </authorList>
    </citation>
    <scope>NUCLEOTIDE SEQUENCE [LARGE SCALE GENOMIC DNA]</scope>
    <source>
        <strain evidence="14 15">A2P</strain>
    </source>
</reference>
<dbReference type="CDD" id="cd03499">
    <property type="entry name" value="SQR_TypeC_SdhC"/>
    <property type="match status" value="1"/>
</dbReference>
<dbReference type="PROSITE" id="PS01000">
    <property type="entry name" value="SDH_CYT_1"/>
    <property type="match status" value="1"/>
</dbReference>
<dbReference type="PIRSF" id="PIRSF000178">
    <property type="entry name" value="SDH_cyt_b560"/>
    <property type="match status" value="1"/>
</dbReference>
<feature type="transmembrane region" description="Helical" evidence="13">
    <location>
        <begin position="30"/>
        <end position="50"/>
    </location>
</feature>
<dbReference type="AlphaFoldDB" id="A0A1X7HD53"/>
<evidence type="ECO:0000256" key="3">
    <source>
        <dbReference type="ARBA" id="ARBA00007244"/>
    </source>
</evidence>
<evidence type="ECO:0000256" key="10">
    <source>
        <dbReference type="ARBA" id="ARBA00023136"/>
    </source>
</evidence>
<keyword evidence="10 13" id="KW-0472">Membrane</keyword>
<comment type="similarity">
    <text evidence="3">Belongs to the cytochrome b560 family.</text>
</comment>
<dbReference type="GO" id="GO:0009055">
    <property type="term" value="F:electron transfer activity"/>
    <property type="evidence" value="ECO:0007669"/>
    <property type="project" value="InterPro"/>
</dbReference>
<evidence type="ECO:0000256" key="4">
    <source>
        <dbReference type="ARBA" id="ARBA00020076"/>
    </source>
</evidence>
<evidence type="ECO:0000256" key="11">
    <source>
        <dbReference type="ARBA" id="ARBA00025912"/>
    </source>
</evidence>
<dbReference type="GO" id="GO:0006099">
    <property type="term" value="P:tricarboxylic acid cycle"/>
    <property type="evidence" value="ECO:0007669"/>
    <property type="project" value="InterPro"/>
</dbReference>
<comment type="subcellular location">
    <subcellularLocation>
        <location evidence="2">Membrane</location>
        <topology evidence="2">Multi-pass membrane protein</topology>
    </subcellularLocation>
</comment>
<feature type="transmembrane region" description="Helical" evidence="13">
    <location>
        <begin position="109"/>
        <end position="128"/>
    </location>
</feature>
<comment type="cofactor">
    <cofactor evidence="12">
        <name>heme</name>
        <dbReference type="ChEBI" id="CHEBI:30413"/>
    </cofactor>
    <text evidence="12">The heme is bound between the two transmembrane subunits.</text>
</comment>
<evidence type="ECO:0000313" key="15">
    <source>
        <dbReference type="Proteomes" id="UP000192936"/>
    </source>
</evidence>
<comment type="subunit">
    <text evidence="11">Part of an enzyme complex containing four subunits: a flavoprotein, an iron-sulfur protein, plus two membrane-anchoring proteins, SdhC and SdhD. The complex can form homotrimers.</text>
</comment>
<protein>
    <recommendedName>
        <fullName evidence="4">Succinate dehydrogenase cytochrome b556 subunit</fullName>
    </recommendedName>
</protein>
<dbReference type="PROSITE" id="PS01001">
    <property type="entry name" value="SDH_CYT_2"/>
    <property type="match status" value="1"/>
</dbReference>
<evidence type="ECO:0000256" key="2">
    <source>
        <dbReference type="ARBA" id="ARBA00004141"/>
    </source>
</evidence>
<accession>A0A1X7HD53</accession>
<evidence type="ECO:0000256" key="7">
    <source>
        <dbReference type="ARBA" id="ARBA00022723"/>
    </source>
</evidence>
<evidence type="ECO:0000256" key="6">
    <source>
        <dbReference type="ARBA" id="ARBA00022692"/>
    </source>
</evidence>
<dbReference type="Proteomes" id="UP000192936">
    <property type="component" value="Unassembled WGS sequence"/>
</dbReference>
<dbReference type="OrthoDB" id="9799441at2"/>
<dbReference type="EMBL" id="FXAK01000007">
    <property type="protein sequence ID" value="SMF84367.1"/>
    <property type="molecule type" value="Genomic_DNA"/>
</dbReference>